<name>A0A9P8L8P7_9PEZI</name>
<keyword evidence="3" id="KW-1185">Reference proteome</keyword>
<comment type="caution">
    <text evidence="2">The sequence shown here is derived from an EMBL/GenBank/DDBJ whole genome shotgun (WGS) entry which is preliminary data.</text>
</comment>
<evidence type="ECO:0000313" key="2">
    <source>
        <dbReference type="EMBL" id="KAH0556400.1"/>
    </source>
</evidence>
<accession>A0A9P8L8P7</accession>
<protein>
    <submittedName>
        <fullName evidence="2">Uncharacterized protein</fullName>
    </submittedName>
</protein>
<proteinExistence type="predicted"/>
<evidence type="ECO:0000313" key="3">
    <source>
        <dbReference type="Proteomes" id="UP000750711"/>
    </source>
</evidence>
<gene>
    <name evidence="2" type="ORF">GP486_005678</name>
</gene>
<feature type="region of interest" description="Disordered" evidence="1">
    <location>
        <begin position="1"/>
        <end position="20"/>
    </location>
</feature>
<dbReference type="Proteomes" id="UP000750711">
    <property type="component" value="Unassembled WGS sequence"/>
</dbReference>
<reference evidence="2" key="1">
    <citation type="submission" date="2021-03" db="EMBL/GenBank/DDBJ databases">
        <title>Comparative genomics and phylogenomic investigation of the class Geoglossomycetes provide insights into ecological specialization and systematics.</title>
        <authorList>
            <person name="Melie T."/>
            <person name="Pirro S."/>
            <person name="Miller A.N."/>
            <person name="Quandt A."/>
        </authorList>
    </citation>
    <scope>NUCLEOTIDE SEQUENCE</scope>
    <source>
        <strain evidence="2">CAQ_001_2017</strain>
    </source>
</reference>
<dbReference type="AlphaFoldDB" id="A0A9P8L8P7"/>
<feature type="region of interest" description="Disordered" evidence="1">
    <location>
        <begin position="38"/>
        <end position="95"/>
    </location>
</feature>
<organism evidence="2 3">
    <name type="scientific">Trichoglossum hirsutum</name>
    <dbReference type="NCBI Taxonomy" id="265104"/>
    <lineage>
        <taxon>Eukaryota</taxon>
        <taxon>Fungi</taxon>
        <taxon>Dikarya</taxon>
        <taxon>Ascomycota</taxon>
        <taxon>Pezizomycotina</taxon>
        <taxon>Geoglossomycetes</taxon>
        <taxon>Geoglossales</taxon>
        <taxon>Geoglossaceae</taxon>
        <taxon>Trichoglossum</taxon>
    </lineage>
</organism>
<evidence type="ECO:0000256" key="1">
    <source>
        <dbReference type="SAM" id="MobiDB-lite"/>
    </source>
</evidence>
<sequence>MNSRLYLSGQIGQGQPRRRSQRLSFARASWLISRTFEADEEDSDAVEETDISNGGIDNAEGDINGGEKGVQADDPQSSRLGIQPPPVHNPDNTGEHIVDLTTEESLLARIADLERALSSTMEELSAALKGRSSALKTSAILYRILFNEPIITTASLSVKSDPRVLQAIQDMEAAGMKHKWEEAVRENGDESKL</sequence>
<feature type="compositionally biased region" description="Acidic residues" evidence="1">
    <location>
        <begin position="38"/>
        <end position="50"/>
    </location>
</feature>
<dbReference type="EMBL" id="JAGHQM010001109">
    <property type="protein sequence ID" value="KAH0556400.1"/>
    <property type="molecule type" value="Genomic_DNA"/>
</dbReference>